<dbReference type="Proteomes" id="UP001417504">
    <property type="component" value="Unassembled WGS sequence"/>
</dbReference>
<keyword evidence="2" id="KW-1185">Reference proteome</keyword>
<accession>A0AAP0IJC2</accession>
<reference evidence="1 2" key="1">
    <citation type="submission" date="2024-01" db="EMBL/GenBank/DDBJ databases">
        <title>Genome assemblies of Stephania.</title>
        <authorList>
            <person name="Yang L."/>
        </authorList>
    </citation>
    <scope>NUCLEOTIDE SEQUENCE [LARGE SCALE GENOMIC DNA]</scope>
    <source>
        <strain evidence="1">QJT</strain>
        <tissue evidence="1">Leaf</tissue>
    </source>
</reference>
<evidence type="ECO:0000313" key="1">
    <source>
        <dbReference type="EMBL" id="KAK9116533.1"/>
    </source>
</evidence>
<name>A0AAP0IJC2_9MAGN</name>
<proteinExistence type="predicted"/>
<comment type="caution">
    <text evidence="1">The sequence shown here is derived from an EMBL/GenBank/DDBJ whole genome shotgun (WGS) entry which is preliminary data.</text>
</comment>
<organism evidence="1 2">
    <name type="scientific">Stephania japonica</name>
    <dbReference type="NCBI Taxonomy" id="461633"/>
    <lineage>
        <taxon>Eukaryota</taxon>
        <taxon>Viridiplantae</taxon>
        <taxon>Streptophyta</taxon>
        <taxon>Embryophyta</taxon>
        <taxon>Tracheophyta</taxon>
        <taxon>Spermatophyta</taxon>
        <taxon>Magnoliopsida</taxon>
        <taxon>Ranunculales</taxon>
        <taxon>Menispermaceae</taxon>
        <taxon>Menispermoideae</taxon>
        <taxon>Cissampelideae</taxon>
        <taxon>Stephania</taxon>
    </lineage>
</organism>
<sequence length="99" mass="11352">MPSASSALFFGGVLGLLQAIFLITAAKPLLQFMGVKSDMFLIYLGKHQGLLSERRKWAIYRMQNWEGYDYYATCTYLGSTQQQNFHVLYDTKNSRLKSL</sequence>
<evidence type="ECO:0000313" key="2">
    <source>
        <dbReference type="Proteomes" id="UP001417504"/>
    </source>
</evidence>
<gene>
    <name evidence="1" type="ORF">Sjap_015480</name>
</gene>
<dbReference type="AlphaFoldDB" id="A0AAP0IJC2"/>
<protein>
    <submittedName>
        <fullName evidence="1">Uncharacterized protein</fullName>
    </submittedName>
</protein>
<dbReference type="EMBL" id="JBBNAE010000006">
    <property type="protein sequence ID" value="KAK9116533.1"/>
    <property type="molecule type" value="Genomic_DNA"/>
</dbReference>